<dbReference type="eggNOG" id="COG0438">
    <property type="taxonomic scope" value="Bacteria"/>
</dbReference>
<dbReference type="KEGG" id="tvi:Thivi_0127"/>
<name>I3Y5D5_THIV6</name>
<organism evidence="1 2">
    <name type="scientific">Thiocystis violascens (strain ATCC 17096 / DSM 198 / 6111)</name>
    <name type="common">Chromatium violascens</name>
    <dbReference type="NCBI Taxonomy" id="765911"/>
    <lineage>
        <taxon>Bacteria</taxon>
        <taxon>Pseudomonadati</taxon>
        <taxon>Pseudomonadota</taxon>
        <taxon>Gammaproteobacteria</taxon>
        <taxon>Chromatiales</taxon>
        <taxon>Chromatiaceae</taxon>
        <taxon>Thiocystis</taxon>
    </lineage>
</organism>
<accession>I3Y5D5</accession>
<dbReference type="STRING" id="765911.Thivi_0127"/>
<sequence length="406" mass="46121">MNKMNISVIGTQSHEGIICGDAFNIIGTDPVYYYPGSLEQLSSDRPDAVILSREWNPDIRLAAAELRRQNIPIIYVMDGVIEWSYIWNNQSFVLPHGTVLQPLIANYLCVIGRHPARILASLGLADRINIVGLPRLDGIDRYRCQIAGNKPKIVIATAKTYSHNLEHKLAVKRAVMDLKLFFDENQWMESVWRISHELADELGICPQTEGSMVDVLRDAAGLLSFTSTSLLEAMLLGLPTAQVDYRSVPIYVQTAWEIRCADHIESVIQELLYPPDHKLAYQAHCLEDELEFGSASQRLADVILRAVMEKKNMNSPAPMRDPCGQLDYRLYHSQLSAFAMSPKSLLQYELDASHKALLETRIKLEETRHMLEDHQQKLRRIISHIVLGPIVRIWARIINPNLFVHK</sequence>
<dbReference type="RefSeq" id="WP_014776712.1">
    <property type="nucleotide sequence ID" value="NC_018012.1"/>
</dbReference>
<dbReference type="OrthoDB" id="229694at2"/>
<dbReference type="SUPFAM" id="SSF53756">
    <property type="entry name" value="UDP-Glycosyltransferase/glycogen phosphorylase"/>
    <property type="match status" value="1"/>
</dbReference>
<proteinExistence type="predicted"/>
<dbReference type="HOGENOM" id="CLU_677816_0_0_6"/>
<evidence type="ECO:0000313" key="1">
    <source>
        <dbReference type="EMBL" id="AFL72203.1"/>
    </source>
</evidence>
<protein>
    <recommendedName>
        <fullName evidence="3">Glycosyltransferase</fullName>
    </recommendedName>
</protein>
<evidence type="ECO:0008006" key="3">
    <source>
        <dbReference type="Google" id="ProtNLM"/>
    </source>
</evidence>
<dbReference type="AlphaFoldDB" id="I3Y5D5"/>
<dbReference type="EMBL" id="CP003154">
    <property type="protein sequence ID" value="AFL72203.1"/>
    <property type="molecule type" value="Genomic_DNA"/>
</dbReference>
<keyword evidence="2" id="KW-1185">Reference proteome</keyword>
<gene>
    <name evidence="1" type="ordered locus">Thivi_0127</name>
</gene>
<reference evidence="1 2" key="1">
    <citation type="submission" date="2012-06" db="EMBL/GenBank/DDBJ databases">
        <title>Complete sequence of Thiocystis violascens DSM 198.</title>
        <authorList>
            <consortium name="US DOE Joint Genome Institute"/>
            <person name="Lucas S."/>
            <person name="Han J."/>
            <person name="Lapidus A."/>
            <person name="Cheng J.-F."/>
            <person name="Goodwin L."/>
            <person name="Pitluck S."/>
            <person name="Peters L."/>
            <person name="Ovchinnikova G."/>
            <person name="Teshima H."/>
            <person name="Detter J.C."/>
            <person name="Han C."/>
            <person name="Tapia R."/>
            <person name="Land M."/>
            <person name="Hauser L."/>
            <person name="Kyrpides N."/>
            <person name="Ivanova N."/>
            <person name="Pagani I."/>
            <person name="Vogl K."/>
            <person name="Liu Z."/>
            <person name="Frigaard N.-U."/>
            <person name="Bryant D."/>
            <person name="Woyke T."/>
        </authorList>
    </citation>
    <scope>NUCLEOTIDE SEQUENCE [LARGE SCALE GENOMIC DNA]</scope>
    <source>
        <strain evidence="2">ATCC 17096 / DSM 198 / 6111</strain>
    </source>
</reference>
<evidence type="ECO:0000313" key="2">
    <source>
        <dbReference type="Proteomes" id="UP000006062"/>
    </source>
</evidence>
<dbReference type="Proteomes" id="UP000006062">
    <property type="component" value="Chromosome"/>
</dbReference>